<dbReference type="Pfam" id="PF16250">
    <property type="entry name" value="DUF4907"/>
    <property type="match status" value="1"/>
</dbReference>
<protein>
    <submittedName>
        <fullName evidence="1">Uncharacterized protein</fullName>
    </submittedName>
</protein>
<dbReference type="STRING" id="573321.SAMN04488505_103720"/>
<keyword evidence="2" id="KW-1185">Reference proteome</keyword>
<dbReference type="RefSeq" id="WP_162277565.1">
    <property type="nucleotide sequence ID" value="NZ_FOBB01000003.1"/>
</dbReference>
<organism evidence="1 2">
    <name type="scientific">Chitinophaga rupis</name>
    <dbReference type="NCBI Taxonomy" id="573321"/>
    <lineage>
        <taxon>Bacteria</taxon>
        <taxon>Pseudomonadati</taxon>
        <taxon>Bacteroidota</taxon>
        <taxon>Chitinophagia</taxon>
        <taxon>Chitinophagales</taxon>
        <taxon>Chitinophagaceae</taxon>
        <taxon>Chitinophaga</taxon>
    </lineage>
</organism>
<dbReference type="EMBL" id="FOBB01000003">
    <property type="protein sequence ID" value="SEM22446.1"/>
    <property type="molecule type" value="Genomic_DNA"/>
</dbReference>
<evidence type="ECO:0000313" key="1">
    <source>
        <dbReference type="EMBL" id="SEM22446.1"/>
    </source>
</evidence>
<gene>
    <name evidence="1" type="ORF">SAMN04488505_103720</name>
</gene>
<dbReference type="InterPro" id="IPR032593">
    <property type="entry name" value="DUF4907"/>
</dbReference>
<name>A0A1H7WLJ8_9BACT</name>
<dbReference type="AlphaFoldDB" id="A0A1H7WLJ8"/>
<accession>A0A1H7WLJ8</accession>
<reference evidence="1 2" key="1">
    <citation type="submission" date="2016-10" db="EMBL/GenBank/DDBJ databases">
        <authorList>
            <person name="de Groot N.N."/>
        </authorList>
    </citation>
    <scope>NUCLEOTIDE SEQUENCE [LARGE SCALE GENOMIC DNA]</scope>
    <source>
        <strain evidence="1 2">DSM 21039</strain>
    </source>
</reference>
<dbReference type="Proteomes" id="UP000198984">
    <property type="component" value="Unassembled WGS sequence"/>
</dbReference>
<proteinExistence type="predicted"/>
<evidence type="ECO:0000313" key="2">
    <source>
        <dbReference type="Proteomes" id="UP000198984"/>
    </source>
</evidence>
<dbReference type="OrthoDB" id="674043at2"/>
<sequence length="79" mass="8673">MQDSIAVVPFETGGGWGYSVNIGARPYIYQDIIPALPGRNVFKTKADALRVGNLVAKKLRDKQLPTISKEELVEMGIVK</sequence>